<dbReference type="PANTHER" id="PTHR38479:SF2">
    <property type="entry name" value="WINGED HELIX DNA-BINDING DOMAIN-CONTAINING PROTEIN"/>
    <property type="match status" value="1"/>
</dbReference>
<proteinExistence type="predicted"/>
<dbReference type="EMBL" id="QTTT01000001">
    <property type="protein sequence ID" value="REF01032.1"/>
    <property type="molecule type" value="Genomic_DNA"/>
</dbReference>
<dbReference type="OrthoDB" id="9148135at2"/>
<dbReference type="GO" id="GO:0003677">
    <property type="term" value="F:DNA binding"/>
    <property type="evidence" value="ECO:0007669"/>
    <property type="project" value="UniProtKB-KW"/>
</dbReference>
<evidence type="ECO:0000256" key="1">
    <source>
        <dbReference type="SAM" id="MobiDB-lite"/>
    </source>
</evidence>
<name>A0A3D9TBA5_9ACTN</name>
<evidence type="ECO:0000313" key="2">
    <source>
        <dbReference type="EMBL" id="REF01032.1"/>
    </source>
</evidence>
<accession>A0A3D9TBA5</accession>
<gene>
    <name evidence="2" type="ORF">DFJ69_6630</name>
</gene>
<dbReference type="RefSeq" id="WP_116026120.1">
    <property type="nucleotide sequence ID" value="NZ_QTTT01000001.1"/>
</dbReference>
<keyword evidence="3" id="KW-1185">Reference proteome</keyword>
<evidence type="ECO:0000313" key="3">
    <source>
        <dbReference type="Proteomes" id="UP000256661"/>
    </source>
</evidence>
<sequence length="351" mass="37161">MTSGHGDAADVRAGRARAQGLHRRSTGGPVEIVRHLLAVQAQDSAAFPLALRARTSGLTESALTEAREAGSLVRCWGPRGTLHLVAAEDLAWFHPLVRPAPAGSLRRLRDLGVEVDADTAVRVTEAALAGRGPLTKPELGERLARAGLPAEGQAIVHLAMLAAGRGRVVLGPERAGKATYVHAGDWLGAPPPVEAPDRERALRTLVARYRAAHDPAEPRDLAAWSGLPPGEIRRAWSDTAAERDHGESDAEPIVRLLPGFDEYLLGWRTRDHAVPTVHRTRVHPGGGVIRSVLLVDGLAAGTWRIRRSPGRADLAVEPFEPLSDAVASGLAAEVAGVGAFLGRPARLTVAD</sequence>
<dbReference type="InterPro" id="IPR009351">
    <property type="entry name" value="AlkZ-like"/>
</dbReference>
<feature type="region of interest" description="Disordered" evidence="1">
    <location>
        <begin position="1"/>
        <end position="24"/>
    </location>
</feature>
<dbReference type="Proteomes" id="UP000256661">
    <property type="component" value="Unassembled WGS sequence"/>
</dbReference>
<protein>
    <submittedName>
        <fullName evidence="2">Winged helix DNA-binding protein</fullName>
    </submittedName>
</protein>
<reference evidence="2 3" key="1">
    <citation type="submission" date="2018-08" db="EMBL/GenBank/DDBJ databases">
        <title>Sequencing the genomes of 1000 actinobacteria strains.</title>
        <authorList>
            <person name="Klenk H.-P."/>
        </authorList>
    </citation>
    <scope>NUCLEOTIDE SEQUENCE [LARGE SCALE GENOMIC DNA]</scope>
    <source>
        <strain evidence="2 3">DSM 43927</strain>
    </source>
</reference>
<keyword evidence="2" id="KW-0238">DNA-binding</keyword>
<dbReference type="Pfam" id="PF06224">
    <property type="entry name" value="AlkZ-like"/>
    <property type="match status" value="1"/>
</dbReference>
<comment type="caution">
    <text evidence="2">The sequence shown here is derived from an EMBL/GenBank/DDBJ whole genome shotgun (WGS) entry which is preliminary data.</text>
</comment>
<dbReference type="PANTHER" id="PTHR38479">
    <property type="entry name" value="LMO0824 PROTEIN"/>
    <property type="match status" value="1"/>
</dbReference>
<organism evidence="2 3">
    <name type="scientific">Thermomonospora umbrina</name>
    <dbReference type="NCBI Taxonomy" id="111806"/>
    <lineage>
        <taxon>Bacteria</taxon>
        <taxon>Bacillati</taxon>
        <taxon>Actinomycetota</taxon>
        <taxon>Actinomycetes</taxon>
        <taxon>Streptosporangiales</taxon>
        <taxon>Thermomonosporaceae</taxon>
        <taxon>Thermomonospora</taxon>
    </lineage>
</organism>
<dbReference type="AlphaFoldDB" id="A0A3D9TBA5"/>